<name>A0A812X4U4_9DINO</name>
<dbReference type="Proteomes" id="UP000601435">
    <property type="component" value="Unassembled WGS sequence"/>
</dbReference>
<keyword evidence="2" id="KW-1185">Reference proteome</keyword>
<sequence length="95" mass="10825">MDRGYNALDHFVETPMSGALLKSLRKKGTDLRFMCQEVCSAAVAEGSKTYPTRLLASIRDERRFHKQLQRHLPKVETLKFPVAVKKQLASKDFST</sequence>
<reference evidence="1" key="1">
    <citation type="submission" date="2021-02" db="EMBL/GenBank/DDBJ databases">
        <authorList>
            <person name="Dougan E. K."/>
            <person name="Rhodes N."/>
            <person name="Thang M."/>
            <person name="Chan C."/>
        </authorList>
    </citation>
    <scope>NUCLEOTIDE SEQUENCE</scope>
</reference>
<dbReference type="EMBL" id="CAJNJA010035216">
    <property type="protein sequence ID" value="CAE7704050.1"/>
    <property type="molecule type" value="Genomic_DNA"/>
</dbReference>
<evidence type="ECO:0000313" key="1">
    <source>
        <dbReference type="EMBL" id="CAE7704050.1"/>
    </source>
</evidence>
<gene>
    <name evidence="1" type="ORF">SNEC2469_LOCUS20282</name>
</gene>
<accession>A0A812X4U4</accession>
<comment type="caution">
    <text evidence="1">The sequence shown here is derived from an EMBL/GenBank/DDBJ whole genome shotgun (WGS) entry which is preliminary data.</text>
</comment>
<evidence type="ECO:0000313" key="2">
    <source>
        <dbReference type="Proteomes" id="UP000601435"/>
    </source>
</evidence>
<proteinExistence type="predicted"/>
<dbReference type="AlphaFoldDB" id="A0A812X4U4"/>
<organism evidence="1 2">
    <name type="scientific">Symbiodinium necroappetens</name>
    <dbReference type="NCBI Taxonomy" id="1628268"/>
    <lineage>
        <taxon>Eukaryota</taxon>
        <taxon>Sar</taxon>
        <taxon>Alveolata</taxon>
        <taxon>Dinophyceae</taxon>
        <taxon>Suessiales</taxon>
        <taxon>Symbiodiniaceae</taxon>
        <taxon>Symbiodinium</taxon>
    </lineage>
</organism>
<protein>
    <submittedName>
        <fullName evidence="1">Uncharacterized protein</fullName>
    </submittedName>
</protein>